<dbReference type="OrthoDB" id="2269034at2759"/>
<evidence type="ECO:0000256" key="1">
    <source>
        <dbReference type="SAM" id="MobiDB-lite"/>
    </source>
</evidence>
<feature type="region of interest" description="Disordered" evidence="1">
    <location>
        <begin position="464"/>
        <end position="515"/>
    </location>
</feature>
<dbReference type="InParanoid" id="A0A409WUT4"/>
<dbReference type="InterPro" id="IPR032675">
    <property type="entry name" value="LRR_dom_sf"/>
</dbReference>
<organism evidence="2 3">
    <name type="scientific">Psilocybe cyanescens</name>
    <dbReference type="NCBI Taxonomy" id="93625"/>
    <lineage>
        <taxon>Eukaryota</taxon>
        <taxon>Fungi</taxon>
        <taxon>Dikarya</taxon>
        <taxon>Basidiomycota</taxon>
        <taxon>Agaricomycotina</taxon>
        <taxon>Agaricomycetes</taxon>
        <taxon>Agaricomycetidae</taxon>
        <taxon>Agaricales</taxon>
        <taxon>Agaricineae</taxon>
        <taxon>Strophariaceae</taxon>
        <taxon>Psilocybe</taxon>
    </lineage>
</organism>
<sequence length="578" mass="64504">MARKILSESSCSVFQWQDMPRDVLIEIFLECLPIDPLKHQQPDTTVAPMLLCQICSYWRYVALSAPQLWESLYHVSKNGIRNKDIRFLRWWSKNLKLKSPRLRLRINWSVDVQTYQNPGQAFEAKEEEDQGKTEDPSLFLESLLTSAKYLDLDPSYITILFNYKFGRPLSYPNLDTLVMRQNTCTPTRASIMFRSHLTTVMDRAHTRPIRQLHLESFTFSDRAFLTTFRWSHLAHASVLDIRIALPAWHHLIRALTSLQTGTFHITALDPGDTPDIFSLASSSSSFTRSPAAAALPLLHTLHLSLPSDRTLTAQILRGLALPSLRRLRLASPALSLSSLHTILASTPTLTQLHLCGRIPFCWTSHTICIPPAHPPHALALAHVQQHQYQHQSACMPLPQLLPSLTHLLLDGSIQNNHMVLSWARSVFSSPWLQLPVVQPRADRGADIGGGGGTSGGITHLQLAISNPSSDEGDMSASAPAPAENQHPHPFPVHNDPSPNPASTNPTAHRNGRVATSPFSMERSRYVLQKLRGILLSCELDLARVKVVIRGPDAPKLWSGSLLNEDLNPTFDVPGFEPT</sequence>
<dbReference type="Gene3D" id="3.80.10.10">
    <property type="entry name" value="Ribonuclease Inhibitor"/>
    <property type="match status" value="1"/>
</dbReference>
<accession>A0A409WUT4</accession>
<comment type="caution">
    <text evidence="2">The sequence shown here is derived from an EMBL/GenBank/DDBJ whole genome shotgun (WGS) entry which is preliminary data.</text>
</comment>
<gene>
    <name evidence="2" type="ORF">CVT25_008438</name>
</gene>
<protein>
    <submittedName>
        <fullName evidence="2">Uncharacterized protein</fullName>
    </submittedName>
</protein>
<dbReference type="AlphaFoldDB" id="A0A409WUT4"/>
<evidence type="ECO:0000313" key="3">
    <source>
        <dbReference type="Proteomes" id="UP000283269"/>
    </source>
</evidence>
<proteinExistence type="predicted"/>
<dbReference type="Proteomes" id="UP000283269">
    <property type="component" value="Unassembled WGS sequence"/>
</dbReference>
<evidence type="ECO:0000313" key="2">
    <source>
        <dbReference type="EMBL" id="PPQ82288.1"/>
    </source>
</evidence>
<reference evidence="2 3" key="1">
    <citation type="journal article" date="2018" name="Evol. Lett.">
        <title>Horizontal gene cluster transfer increased hallucinogenic mushroom diversity.</title>
        <authorList>
            <person name="Reynolds H.T."/>
            <person name="Vijayakumar V."/>
            <person name="Gluck-Thaler E."/>
            <person name="Korotkin H.B."/>
            <person name="Matheny P.B."/>
            <person name="Slot J.C."/>
        </authorList>
    </citation>
    <scope>NUCLEOTIDE SEQUENCE [LARGE SCALE GENOMIC DNA]</scope>
    <source>
        <strain evidence="2 3">2631</strain>
    </source>
</reference>
<name>A0A409WUT4_PSICY</name>
<dbReference type="EMBL" id="NHYD01003153">
    <property type="protein sequence ID" value="PPQ82288.1"/>
    <property type="molecule type" value="Genomic_DNA"/>
</dbReference>
<keyword evidence="3" id="KW-1185">Reference proteome</keyword>
<dbReference type="SUPFAM" id="SSF52058">
    <property type="entry name" value="L domain-like"/>
    <property type="match status" value="1"/>
</dbReference>